<evidence type="ECO:0000259" key="17">
    <source>
        <dbReference type="Pfam" id="PF00912"/>
    </source>
</evidence>
<dbReference type="FunFam" id="1.10.3810.10:FF:000001">
    <property type="entry name" value="Penicillin-binding protein 1A"/>
    <property type="match status" value="1"/>
</dbReference>
<keyword evidence="4" id="KW-0645">Protease</keyword>
<dbReference type="InterPro" id="IPR023346">
    <property type="entry name" value="Lysozyme-like_dom_sf"/>
</dbReference>
<feature type="compositionally biased region" description="Basic and acidic residues" evidence="14">
    <location>
        <begin position="702"/>
        <end position="711"/>
    </location>
</feature>
<dbReference type="GO" id="GO:0008658">
    <property type="term" value="F:penicillin binding"/>
    <property type="evidence" value="ECO:0007669"/>
    <property type="project" value="InterPro"/>
</dbReference>
<evidence type="ECO:0000313" key="18">
    <source>
        <dbReference type="EMBL" id="SNV18433.1"/>
    </source>
</evidence>
<dbReference type="GO" id="GO:0009252">
    <property type="term" value="P:peptidoglycan biosynthetic process"/>
    <property type="evidence" value="ECO:0007669"/>
    <property type="project" value="UniProtKB-KW"/>
</dbReference>
<keyword evidence="7" id="KW-0378">Hydrolase</keyword>
<dbReference type="Gene3D" id="1.10.3810.10">
    <property type="entry name" value="Biosynthetic peptidoglycan transglycosylase-like"/>
    <property type="match status" value="1"/>
</dbReference>
<comment type="similarity">
    <text evidence="2">In the N-terminal section; belongs to the glycosyltransferase 51 family.</text>
</comment>
<evidence type="ECO:0000256" key="13">
    <source>
        <dbReference type="ARBA" id="ARBA00049902"/>
    </source>
</evidence>
<dbReference type="InterPro" id="IPR012338">
    <property type="entry name" value="Beta-lactam/transpept-like"/>
</dbReference>
<evidence type="ECO:0000256" key="5">
    <source>
        <dbReference type="ARBA" id="ARBA00022676"/>
    </source>
</evidence>
<keyword evidence="6" id="KW-0808">Transferase</keyword>
<comment type="similarity">
    <text evidence="1">In the C-terminal section; belongs to the transpeptidase family.</text>
</comment>
<dbReference type="InterPro" id="IPR036950">
    <property type="entry name" value="PBP_transglycosylase"/>
</dbReference>
<dbReference type="InterPro" id="IPR001264">
    <property type="entry name" value="Glyco_trans_51"/>
</dbReference>
<dbReference type="GO" id="GO:0008360">
    <property type="term" value="P:regulation of cell shape"/>
    <property type="evidence" value="ECO:0007669"/>
    <property type="project" value="UniProtKB-KW"/>
</dbReference>
<evidence type="ECO:0000256" key="3">
    <source>
        <dbReference type="ARBA" id="ARBA00022645"/>
    </source>
</evidence>
<comment type="catalytic activity">
    <reaction evidence="13">
        <text>[GlcNAc-(1-&gt;4)-Mur2Ac(oyl-L-Ala-gamma-D-Glu-L-Lys-D-Ala-D-Ala)](n)-di-trans,octa-cis-undecaprenyl diphosphate + beta-D-GlcNAc-(1-&gt;4)-Mur2Ac(oyl-L-Ala-gamma-D-Glu-L-Lys-D-Ala-D-Ala)-di-trans,octa-cis-undecaprenyl diphosphate = [GlcNAc-(1-&gt;4)-Mur2Ac(oyl-L-Ala-gamma-D-Glu-L-Lys-D-Ala-D-Ala)](n+1)-di-trans,octa-cis-undecaprenyl diphosphate + di-trans,octa-cis-undecaprenyl diphosphate + H(+)</text>
        <dbReference type="Rhea" id="RHEA:23708"/>
        <dbReference type="Rhea" id="RHEA-COMP:9602"/>
        <dbReference type="Rhea" id="RHEA-COMP:9603"/>
        <dbReference type="ChEBI" id="CHEBI:15378"/>
        <dbReference type="ChEBI" id="CHEBI:58405"/>
        <dbReference type="ChEBI" id="CHEBI:60033"/>
        <dbReference type="ChEBI" id="CHEBI:78435"/>
        <dbReference type="EC" id="2.4.99.28"/>
    </reaction>
</comment>
<evidence type="ECO:0000256" key="14">
    <source>
        <dbReference type="SAM" id="MobiDB-lite"/>
    </source>
</evidence>
<gene>
    <name evidence="18" type="primary">ponA_2</name>
    <name evidence="18" type="ORF">SAMEA4475696_00452</name>
</gene>
<dbReference type="EMBL" id="LT906453">
    <property type="protein sequence ID" value="SNV18433.1"/>
    <property type="molecule type" value="Genomic_DNA"/>
</dbReference>
<evidence type="ECO:0000256" key="9">
    <source>
        <dbReference type="ARBA" id="ARBA00022984"/>
    </source>
</evidence>
<keyword evidence="9" id="KW-0573">Peptidoglycan synthesis</keyword>
<protein>
    <submittedName>
        <fullName evidence="18">Penicillin-binding protein 1A/1B</fullName>
    </submittedName>
</protein>
<dbReference type="GO" id="GO:0030288">
    <property type="term" value="C:outer membrane-bounded periplasmic space"/>
    <property type="evidence" value="ECO:0007669"/>
    <property type="project" value="TreeGrafter"/>
</dbReference>
<reference evidence="18 19" key="1">
    <citation type="submission" date="2017-06" db="EMBL/GenBank/DDBJ databases">
        <authorList>
            <consortium name="Pathogen Informatics"/>
        </authorList>
    </citation>
    <scope>NUCLEOTIDE SEQUENCE [LARGE SCALE GENOMIC DNA]</scope>
    <source>
        <strain evidence="18 19">NCTC13039</strain>
    </source>
</reference>
<dbReference type="KEGG" id="dco:SAMEA4475696_0452"/>
<dbReference type="InterPro" id="IPR001460">
    <property type="entry name" value="PCN-bd_Tpept"/>
</dbReference>
<keyword evidence="15" id="KW-0812">Transmembrane</keyword>
<organism evidence="18 19">
    <name type="scientific">Dermatophilus congolensis</name>
    <dbReference type="NCBI Taxonomy" id="1863"/>
    <lineage>
        <taxon>Bacteria</taxon>
        <taxon>Bacillati</taxon>
        <taxon>Actinomycetota</taxon>
        <taxon>Actinomycetes</taxon>
        <taxon>Micrococcales</taxon>
        <taxon>Dermatophilaceae</taxon>
        <taxon>Dermatophilus</taxon>
    </lineage>
</organism>
<feature type="domain" description="Penicillin-binding protein transpeptidase" evidence="16">
    <location>
        <begin position="336"/>
        <end position="587"/>
    </location>
</feature>
<dbReference type="SUPFAM" id="SSF53955">
    <property type="entry name" value="Lysozyme-like"/>
    <property type="match status" value="1"/>
</dbReference>
<keyword evidence="8" id="KW-0133">Cell shape</keyword>
<feature type="domain" description="Glycosyl transferase family 51" evidence="17">
    <location>
        <begin position="71"/>
        <end position="244"/>
    </location>
</feature>
<dbReference type="GO" id="GO:0006508">
    <property type="term" value="P:proteolysis"/>
    <property type="evidence" value="ECO:0007669"/>
    <property type="project" value="UniProtKB-KW"/>
</dbReference>
<evidence type="ECO:0000256" key="7">
    <source>
        <dbReference type="ARBA" id="ARBA00022801"/>
    </source>
</evidence>
<keyword evidence="3" id="KW-0121">Carboxypeptidase</keyword>
<dbReference type="PANTHER" id="PTHR32282:SF34">
    <property type="entry name" value="PENICILLIN-BINDING PROTEIN 1A"/>
    <property type="match status" value="1"/>
</dbReference>
<dbReference type="GO" id="GO:0009002">
    <property type="term" value="F:serine-type D-Ala-D-Ala carboxypeptidase activity"/>
    <property type="evidence" value="ECO:0007669"/>
    <property type="project" value="UniProtKB-EC"/>
</dbReference>
<evidence type="ECO:0000256" key="2">
    <source>
        <dbReference type="ARBA" id="ARBA00007739"/>
    </source>
</evidence>
<dbReference type="InterPro" id="IPR050396">
    <property type="entry name" value="Glycosyltr_51/Transpeptidase"/>
</dbReference>
<evidence type="ECO:0000256" key="8">
    <source>
        <dbReference type="ARBA" id="ARBA00022960"/>
    </source>
</evidence>
<proteinExistence type="inferred from homology"/>
<comment type="catalytic activity">
    <reaction evidence="12">
        <text>Preferential cleavage: (Ac)2-L-Lys-D-Ala-|-D-Ala. Also transpeptidation of peptidyl-alanyl moieties that are N-acyl substituents of D-alanine.</text>
        <dbReference type="EC" id="3.4.16.4"/>
    </reaction>
</comment>
<evidence type="ECO:0000259" key="16">
    <source>
        <dbReference type="Pfam" id="PF00905"/>
    </source>
</evidence>
<feature type="transmembrane region" description="Helical" evidence="15">
    <location>
        <begin position="21"/>
        <end position="46"/>
    </location>
</feature>
<keyword evidence="15" id="KW-0472">Membrane</keyword>
<evidence type="ECO:0000256" key="15">
    <source>
        <dbReference type="SAM" id="Phobius"/>
    </source>
</evidence>
<keyword evidence="10" id="KW-0511">Multifunctional enzyme</keyword>
<evidence type="ECO:0000256" key="12">
    <source>
        <dbReference type="ARBA" id="ARBA00034000"/>
    </source>
</evidence>
<dbReference type="PANTHER" id="PTHR32282">
    <property type="entry name" value="BINDING PROTEIN TRANSPEPTIDASE, PUTATIVE-RELATED"/>
    <property type="match status" value="1"/>
</dbReference>
<dbReference type="GO" id="GO:0008955">
    <property type="term" value="F:peptidoglycan glycosyltransferase activity"/>
    <property type="evidence" value="ECO:0007669"/>
    <property type="project" value="UniProtKB-EC"/>
</dbReference>
<dbReference type="Pfam" id="PF00905">
    <property type="entry name" value="Transpeptidase"/>
    <property type="match status" value="1"/>
</dbReference>
<dbReference type="GO" id="GO:0071555">
    <property type="term" value="P:cell wall organization"/>
    <property type="evidence" value="ECO:0007669"/>
    <property type="project" value="UniProtKB-KW"/>
</dbReference>
<keyword evidence="11" id="KW-0961">Cell wall biogenesis/degradation</keyword>
<feature type="region of interest" description="Disordered" evidence="14">
    <location>
        <begin position="641"/>
        <end position="741"/>
    </location>
</feature>
<accession>A0A239VA65</accession>
<dbReference type="Pfam" id="PF00912">
    <property type="entry name" value="Transgly"/>
    <property type="match status" value="1"/>
</dbReference>
<keyword evidence="19" id="KW-1185">Reference proteome</keyword>
<evidence type="ECO:0000256" key="11">
    <source>
        <dbReference type="ARBA" id="ARBA00023316"/>
    </source>
</evidence>
<dbReference type="GeneID" id="63458738"/>
<dbReference type="AlphaFoldDB" id="A0A239VA65"/>
<evidence type="ECO:0000256" key="6">
    <source>
        <dbReference type="ARBA" id="ARBA00022679"/>
    </source>
</evidence>
<dbReference type="Gene3D" id="3.40.710.10">
    <property type="entry name" value="DD-peptidase/beta-lactamase superfamily"/>
    <property type="match status" value="1"/>
</dbReference>
<feature type="compositionally biased region" description="Low complexity" evidence="14">
    <location>
        <begin position="655"/>
        <end position="664"/>
    </location>
</feature>
<keyword evidence="5" id="KW-0328">Glycosyltransferase</keyword>
<dbReference type="RefSeq" id="WP_051277524.1">
    <property type="nucleotide sequence ID" value="NZ_JAAFNI010000001.1"/>
</dbReference>
<name>A0A239VA65_9MICO</name>
<evidence type="ECO:0000313" key="19">
    <source>
        <dbReference type="Proteomes" id="UP000242637"/>
    </source>
</evidence>
<dbReference type="OrthoDB" id="9766909at2"/>
<dbReference type="Proteomes" id="UP000242637">
    <property type="component" value="Chromosome 1"/>
</dbReference>
<evidence type="ECO:0000256" key="1">
    <source>
        <dbReference type="ARBA" id="ARBA00007090"/>
    </source>
</evidence>
<keyword evidence="15" id="KW-1133">Transmembrane helix</keyword>
<evidence type="ECO:0000256" key="10">
    <source>
        <dbReference type="ARBA" id="ARBA00023268"/>
    </source>
</evidence>
<dbReference type="SUPFAM" id="SSF56601">
    <property type="entry name" value="beta-lactamase/transpeptidase-like"/>
    <property type="match status" value="1"/>
</dbReference>
<sequence length="741" mass="78850">MRSRVVVGRGGKVRKGRFRALKVFSALVLSLVVLAIAGVVFAFVAIKVPNANEVAKQETSIFYYSDGKTEIGRTSSVNRVSVTQDQMPKLLQKAVLAAEDRSFYENPGVSFIGLGRAVVAMVTGGPTQGGSTITQQYVKNYFLTHDQTFARKGKELVIALKLEQEMSKDQILTDYLNTIYFGRLSYGVQAASQAYFNKDVKNLSTSEAIFLASIIQSPGNFDPSNGEKTVERLKSRMKYVVDGMLEEGWISAEEARNVSVPQTVAPKRKVSLGGPGGYLVALARDELVSKAGIGEAELERGGLRVVTTIDKKAQDNAIQSVENNKPGEARIRTGLVSIKPGDGAIQALYGGSNFSKNPYSAAHQAQLQAGSTFKVFAVAAALEQEISTRTVLHGDSPHTFGSEITGAEPWDVRNYANVSYGNVSVRQALAHSVNTAFAELNFKVGPQKTKDMMVKLGIPENSPDLVASGSNVFGTASIRVIDLANAYATIAAKGMKAEPYIVKSVNDNVGVMKEYVASPSPTRVISEAVAADTIEAMRRVLSDEGTAKKASGLWFPAAGKTGTTDNSKAVWFGGFTPQASTAVALYMPDEKGIPQPMHGIGGKAELTGGTYPVSIWMGYMRRFMEGKHVIAFPERVGIGDSQVPSWSESTPPATPTGTATTATTKPGESPTTDDSNGKEPKPTGVPTGTHSPAPTRGGSSSDRGRGREKPGRPGGPGDSDGEQAPSEPDGYIRGGFSHSEE</sequence>
<dbReference type="STRING" id="1121387.GCA_000429885_01264"/>
<evidence type="ECO:0000256" key="4">
    <source>
        <dbReference type="ARBA" id="ARBA00022670"/>
    </source>
</evidence>